<feature type="compositionally biased region" description="Polar residues" evidence="1">
    <location>
        <begin position="43"/>
        <end position="54"/>
    </location>
</feature>
<evidence type="ECO:0000313" key="2">
    <source>
        <dbReference type="EMBL" id="CUV27626.1"/>
    </source>
</evidence>
<proteinExistence type="predicted"/>
<accession>A0A0S4UZK9</accession>
<organism evidence="2">
    <name type="scientific">Ralstonia solanacearum</name>
    <name type="common">Pseudomonas solanacearum</name>
    <dbReference type="NCBI Taxonomy" id="305"/>
    <lineage>
        <taxon>Bacteria</taxon>
        <taxon>Pseudomonadati</taxon>
        <taxon>Pseudomonadota</taxon>
        <taxon>Betaproteobacteria</taxon>
        <taxon>Burkholderiales</taxon>
        <taxon>Burkholderiaceae</taxon>
        <taxon>Ralstonia</taxon>
        <taxon>Ralstonia solanacearum species complex</taxon>
    </lineage>
</organism>
<evidence type="ECO:0000256" key="1">
    <source>
        <dbReference type="SAM" id="MobiDB-lite"/>
    </source>
</evidence>
<name>A0A0S4UZK9_RALSL</name>
<sequence>MQTKPELDDALSDIQKMLSRSASKGLKAENRGRGSPATRLLSVANQTQSSHDGP</sequence>
<protein>
    <submittedName>
        <fullName evidence="2">Uncharacterized protein</fullName>
    </submittedName>
</protein>
<feature type="region of interest" description="Disordered" evidence="1">
    <location>
        <begin position="20"/>
        <end position="54"/>
    </location>
</feature>
<dbReference type="EMBL" id="LN899824">
    <property type="protein sequence ID" value="CUV27626.1"/>
    <property type="molecule type" value="Genomic_DNA"/>
</dbReference>
<dbReference type="AlphaFoldDB" id="A0A0S4UZK9"/>
<reference evidence="2" key="1">
    <citation type="submission" date="2015-10" db="EMBL/GenBank/DDBJ databases">
        <authorList>
            <person name="Gilbert D.G."/>
        </authorList>
    </citation>
    <scope>NUCLEOTIDE SEQUENCE</scope>
    <source>
        <strain evidence="2">Phyl III-seqv23</strain>
    </source>
</reference>
<gene>
    <name evidence="2" type="ORF">RUN1985_v1_90011</name>
</gene>